<dbReference type="eggNOG" id="ENOG5034006">
    <property type="taxonomic scope" value="Bacteria"/>
</dbReference>
<proteinExistence type="predicted"/>
<protein>
    <recommendedName>
        <fullName evidence="3">Lipoprotein</fullName>
    </recommendedName>
</protein>
<name>A0A0B8TBD7_9SPHI</name>
<dbReference type="AlphaFoldDB" id="A0A0B8TBD7"/>
<sequence length="203" mass="22057">MKNNFLTLCIATALLLLTGCSKDGDGPSDNDDFVSLYGSKPFKGEAKGQRLLNGQVNYNWEGEARIALMEPTADSVSLLFLADFGDEGEINFKIRGAYNDGNFRAGESDPNSMFAINGNTLTGTIVNSSQSMNFNGSFEREKASVAMRVEFLEEIGAFPKNAILNLTFETSRDMTTDNGEGCEMRLVPIWSPSGVTMGMVPDC</sequence>
<reference evidence="1 2" key="2">
    <citation type="journal article" date="2015" name="PLoS ONE">
        <title>Whole-Genome Optical Mapping and Finished Genome Sequence of Sphingobacterium deserti sp. nov., a New Species Isolated from the Western Desert of China.</title>
        <authorList>
            <person name="Teng C."/>
            <person name="Zhou Z."/>
            <person name="Molnar I."/>
            <person name="Li X."/>
            <person name="Tang R."/>
            <person name="Chen M."/>
            <person name="Wang L."/>
            <person name="Su S."/>
            <person name="Zhang W."/>
            <person name="Lin M."/>
        </authorList>
    </citation>
    <scope>NUCLEOTIDE SEQUENCE [LARGE SCALE GENOMIC DNA]</scope>
    <source>
        <strain evidence="2">ACCC05744</strain>
    </source>
</reference>
<dbReference type="PATRIC" id="fig|1229276.3.peg.33"/>
<organism evidence="1 2">
    <name type="scientific">Sphingobacterium deserti</name>
    <dbReference type="NCBI Taxonomy" id="1229276"/>
    <lineage>
        <taxon>Bacteria</taxon>
        <taxon>Pseudomonadati</taxon>
        <taxon>Bacteroidota</taxon>
        <taxon>Sphingobacteriia</taxon>
        <taxon>Sphingobacteriales</taxon>
        <taxon>Sphingobacteriaceae</taxon>
        <taxon>Sphingobacterium</taxon>
    </lineage>
</organism>
<dbReference type="Proteomes" id="UP000031802">
    <property type="component" value="Unassembled WGS sequence"/>
</dbReference>
<dbReference type="EMBL" id="JJMU01000001">
    <property type="protein sequence ID" value="KGE16199.1"/>
    <property type="molecule type" value="Genomic_DNA"/>
</dbReference>
<dbReference type="RefSeq" id="WP_037494082.1">
    <property type="nucleotide sequence ID" value="NZ_JJMU01000001.1"/>
</dbReference>
<reference evidence="2" key="1">
    <citation type="submission" date="2014-04" db="EMBL/GenBank/DDBJ databases">
        <title>Whole-Genome optical mapping and complete genome sequence of Sphingobacterium deserti sp. nov., a new spaces isolated from desert in the west of China.</title>
        <authorList>
            <person name="Teng C."/>
            <person name="Zhou Z."/>
            <person name="Li X."/>
            <person name="Chen M."/>
            <person name="Lin M."/>
            <person name="Wang L."/>
            <person name="Su S."/>
            <person name="Zhang C."/>
            <person name="Zhang W."/>
        </authorList>
    </citation>
    <scope>NUCLEOTIDE SEQUENCE [LARGE SCALE GENOMIC DNA]</scope>
    <source>
        <strain evidence="2">ACCC05744</strain>
    </source>
</reference>
<comment type="caution">
    <text evidence="1">The sequence shown here is derived from an EMBL/GenBank/DDBJ whole genome shotgun (WGS) entry which is preliminary data.</text>
</comment>
<dbReference type="OrthoDB" id="704931at2"/>
<evidence type="ECO:0000313" key="1">
    <source>
        <dbReference type="EMBL" id="KGE16199.1"/>
    </source>
</evidence>
<evidence type="ECO:0008006" key="3">
    <source>
        <dbReference type="Google" id="ProtNLM"/>
    </source>
</evidence>
<keyword evidence="2" id="KW-1185">Reference proteome</keyword>
<dbReference type="STRING" id="1229276.DI53_0032"/>
<dbReference type="PROSITE" id="PS51257">
    <property type="entry name" value="PROKAR_LIPOPROTEIN"/>
    <property type="match status" value="1"/>
</dbReference>
<evidence type="ECO:0000313" key="2">
    <source>
        <dbReference type="Proteomes" id="UP000031802"/>
    </source>
</evidence>
<gene>
    <name evidence="1" type="ORF">DI53_0032</name>
</gene>
<accession>A0A0B8TBD7</accession>